<dbReference type="InterPro" id="IPR006076">
    <property type="entry name" value="FAD-dep_OxRdtase"/>
</dbReference>
<dbReference type="GO" id="GO:0005886">
    <property type="term" value="C:plasma membrane"/>
    <property type="evidence" value="ECO:0007669"/>
    <property type="project" value="TreeGrafter"/>
</dbReference>
<dbReference type="AlphaFoldDB" id="A0A916WBJ3"/>
<dbReference type="InterPro" id="IPR036188">
    <property type="entry name" value="FAD/NAD-bd_sf"/>
</dbReference>
<evidence type="ECO:0000256" key="1">
    <source>
        <dbReference type="ARBA" id="ARBA00009410"/>
    </source>
</evidence>
<dbReference type="PANTHER" id="PTHR13847:SF280">
    <property type="entry name" value="D-AMINO ACID DEHYDROGENASE"/>
    <property type="match status" value="1"/>
</dbReference>
<keyword evidence="2" id="KW-0560">Oxidoreductase</keyword>
<dbReference type="PANTHER" id="PTHR13847">
    <property type="entry name" value="SARCOSINE DEHYDROGENASE-RELATED"/>
    <property type="match status" value="1"/>
</dbReference>
<dbReference type="Gene3D" id="3.50.50.60">
    <property type="entry name" value="FAD/NAD(P)-binding domain"/>
    <property type="match status" value="1"/>
</dbReference>
<dbReference type="GO" id="GO:0005737">
    <property type="term" value="C:cytoplasm"/>
    <property type="evidence" value="ECO:0007669"/>
    <property type="project" value="TreeGrafter"/>
</dbReference>
<comment type="similarity">
    <text evidence="1">Belongs to the DadA oxidoreductase family.</text>
</comment>
<dbReference type="EMBL" id="BMHH01000002">
    <property type="protein sequence ID" value="GGA83369.1"/>
    <property type="molecule type" value="Genomic_DNA"/>
</dbReference>
<reference evidence="4" key="2">
    <citation type="submission" date="2020-09" db="EMBL/GenBank/DDBJ databases">
        <authorList>
            <person name="Sun Q."/>
            <person name="Zhou Y."/>
        </authorList>
    </citation>
    <scope>NUCLEOTIDE SEQUENCE</scope>
    <source>
        <strain evidence="4">CGMCC 1.15082</strain>
    </source>
</reference>
<dbReference type="Pfam" id="PF01266">
    <property type="entry name" value="DAO"/>
    <property type="match status" value="1"/>
</dbReference>
<evidence type="ECO:0000256" key="2">
    <source>
        <dbReference type="ARBA" id="ARBA00023002"/>
    </source>
</evidence>
<dbReference type="GO" id="GO:0055130">
    <property type="term" value="P:D-alanine catabolic process"/>
    <property type="evidence" value="ECO:0007669"/>
    <property type="project" value="TreeGrafter"/>
</dbReference>
<sequence length="81" mass="8572">MPLLRQYPDSAFSPWTGLRPVTPTGFPMLGRSRLDNLFVNSGHGPLGWTFAAGSGKIVADIVATSTCDLAGDENMDGAIAY</sequence>
<feature type="domain" description="FAD dependent oxidoreductase" evidence="3">
    <location>
        <begin position="13"/>
        <end position="60"/>
    </location>
</feature>
<gene>
    <name evidence="4" type="ORF">GCM10011491_08540</name>
</gene>
<protein>
    <recommendedName>
        <fullName evidence="3">FAD dependent oxidoreductase domain-containing protein</fullName>
    </recommendedName>
</protein>
<organism evidence="4 5">
    <name type="scientific">Brucella endophytica</name>
    <dbReference type="NCBI Taxonomy" id="1963359"/>
    <lineage>
        <taxon>Bacteria</taxon>
        <taxon>Pseudomonadati</taxon>
        <taxon>Pseudomonadota</taxon>
        <taxon>Alphaproteobacteria</taxon>
        <taxon>Hyphomicrobiales</taxon>
        <taxon>Brucellaceae</taxon>
        <taxon>Brucella/Ochrobactrum group</taxon>
        <taxon>Brucella</taxon>
    </lineage>
</organism>
<dbReference type="Proteomes" id="UP000646478">
    <property type="component" value="Unassembled WGS sequence"/>
</dbReference>
<reference evidence="4" key="1">
    <citation type="journal article" date="2014" name="Int. J. Syst. Evol. Microbiol.">
        <title>Complete genome sequence of Corynebacterium casei LMG S-19264T (=DSM 44701T), isolated from a smear-ripened cheese.</title>
        <authorList>
            <consortium name="US DOE Joint Genome Institute (JGI-PGF)"/>
            <person name="Walter F."/>
            <person name="Albersmeier A."/>
            <person name="Kalinowski J."/>
            <person name="Ruckert C."/>
        </authorList>
    </citation>
    <scope>NUCLEOTIDE SEQUENCE</scope>
    <source>
        <strain evidence="4">CGMCC 1.15082</strain>
    </source>
</reference>
<evidence type="ECO:0000259" key="3">
    <source>
        <dbReference type="Pfam" id="PF01266"/>
    </source>
</evidence>
<evidence type="ECO:0000313" key="5">
    <source>
        <dbReference type="Proteomes" id="UP000646478"/>
    </source>
</evidence>
<keyword evidence="5" id="KW-1185">Reference proteome</keyword>
<name>A0A916WBJ3_9HYPH</name>
<dbReference type="RefSeq" id="WP_236016021.1">
    <property type="nucleotide sequence ID" value="NZ_BMHH01000002.1"/>
</dbReference>
<proteinExistence type="inferred from homology"/>
<dbReference type="GO" id="GO:0008718">
    <property type="term" value="F:D-amino-acid dehydrogenase activity"/>
    <property type="evidence" value="ECO:0007669"/>
    <property type="project" value="TreeGrafter"/>
</dbReference>
<evidence type="ECO:0000313" key="4">
    <source>
        <dbReference type="EMBL" id="GGA83369.1"/>
    </source>
</evidence>
<comment type="caution">
    <text evidence="4">The sequence shown here is derived from an EMBL/GenBank/DDBJ whole genome shotgun (WGS) entry which is preliminary data.</text>
</comment>
<accession>A0A916WBJ3</accession>
<dbReference type="SUPFAM" id="SSF51971">
    <property type="entry name" value="Nucleotide-binding domain"/>
    <property type="match status" value="1"/>
</dbReference>
<dbReference type="Gene3D" id="3.30.9.10">
    <property type="entry name" value="D-Amino Acid Oxidase, subunit A, domain 2"/>
    <property type="match status" value="1"/>
</dbReference>